<feature type="region of interest" description="Disordered" evidence="2">
    <location>
        <begin position="210"/>
        <end position="235"/>
    </location>
</feature>
<dbReference type="Gene3D" id="3.90.190.10">
    <property type="entry name" value="Protein tyrosine phosphatase superfamily"/>
    <property type="match status" value="1"/>
</dbReference>
<evidence type="ECO:0000256" key="2">
    <source>
        <dbReference type="SAM" id="MobiDB-lite"/>
    </source>
</evidence>
<keyword evidence="5" id="KW-1185">Reference proteome</keyword>
<evidence type="ECO:0000256" key="1">
    <source>
        <dbReference type="ARBA" id="ARBA00022801"/>
    </source>
</evidence>
<dbReference type="SUPFAM" id="SSF52799">
    <property type="entry name" value="(Phosphotyrosine protein) phosphatases II"/>
    <property type="match status" value="1"/>
</dbReference>
<evidence type="ECO:0000313" key="5">
    <source>
        <dbReference type="Proteomes" id="UP000559256"/>
    </source>
</evidence>
<proteinExistence type="predicted"/>
<dbReference type="PROSITE" id="PS50056">
    <property type="entry name" value="TYR_PHOSPHATASE_2"/>
    <property type="match status" value="1"/>
</dbReference>
<dbReference type="InterPro" id="IPR000387">
    <property type="entry name" value="Tyr_Pase_dom"/>
</dbReference>
<gene>
    <name evidence="4" type="ORF">D9758_000798</name>
</gene>
<dbReference type="Pfam" id="PF22784">
    <property type="entry name" value="PTP-SAK"/>
    <property type="match status" value="1"/>
</dbReference>
<dbReference type="OrthoDB" id="266663at2759"/>
<organism evidence="4 5">
    <name type="scientific">Tetrapyrgos nigripes</name>
    <dbReference type="NCBI Taxonomy" id="182062"/>
    <lineage>
        <taxon>Eukaryota</taxon>
        <taxon>Fungi</taxon>
        <taxon>Dikarya</taxon>
        <taxon>Basidiomycota</taxon>
        <taxon>Agaricomycotina</taxon>
        <taxon>Agaricomycetes</taxon>
        <taxon>Agaricomycetidae</taxon>
        <taxon>Agaricales</taxon>
        <taxon>Marasmiineae</taxon>
        <taxon>Marasmiaceae</taxon>
        <taxon>Tetrapyrgos</taxon>
    </lineage>
</organism>
<sequence length="613" mass="66401">MNFLGSGRTSSKTFWINLPHNVFYVVAVENVQMQFNSAIYTRGRHPGPTGSVPVKLTGSKGGIPNNLVYLFSAKTRLQLRGSVLHLTCWRDPDMRHHQQLLVHHEQDFLASKIASLASQHHTSEYSCIKFGPSGCPVRYTPLSLQAPELFAELRHRQVLWSQTKVWWLSDALSQSSPVVLGPSGVLLDAPESMTNGLAQELSEAMEEELPNNGSSIVDPVPVQPSPSIPTPRSHQIKTSLSHPINISVIIPPELIALISSHLLFTSVAESSQNVPTQVPITSSSLPTIFEVPAPFTLDRLLAFPPKNNTVRGPFDPSFSHTVATSTLTRQLRTRTQVSEALQAALNSGIPSLPDTEASCDPSDSYVSSVSVSVSVVTLPPPLSPPPSEAAAPCSPPSSPSTDISPSSPPAFTLGNLLLSSCPGKKVRLQGPVKGRSGVCRDLDADLQRMKELGVGCIVCCLDDTELGFLGVPWAEYERATNRLGIDVLRLPTPEGLSPSLAPADLDRELTSLIQNYTLRGLPVLVHCRGGVGRAGVIACCWIIKLGLCGWFGADSSEPLPESPTTPTTVRTDALHLAEKVISVVRRRRSVKAVETYEQVQFLVDFIEYLREGR</sequence>
<reference evidence="4 5" key="1">
    <citation type="journal article" date="2020" name="ISME J.">
        <title>Uncovering the hidden diversity of litter-decomposition mechanisms in mushroom-forming fungi.</title>
        <authorList>
            <person name="Floudas D."/>
            <person name="Bentzer J."/>
            <person name="Ahren D."/>
            <person name="Johansson T."/>
            <person name="Persson P."/>
            <person name="Tunlid A."/>
        </authorList>
    </citation>
    <scope>NUCLEOTIDE SEQUENCE [LARGE SCALE GENOMIC DNA]</scope>
    <source>
        <strain evidence="4 5">CBS 291.85</strain>
    </source>
</reference>
<dbReference type="InterPro" id="IPR029021">
    <property type="entry name" value="Prot-tyrosine_phosphatase-like"/>
</dbReference>
<dbReference type="Proteomes" id="UP000559256">
    <property type="component" value="Unassembled WGS sequence"/>
</dbReference>
<feature type="compositionally biased region" description="Pro residues" evidence="2">
    <location>
        <begin position="380"/>
        <end position="398"/>
    </location>
</feature>
<feature type="region of interest" description="Disordered" evidence="2">
    <location>
        <begin position="380"/>
        <end position="406"/>
    </location>
</feature>
<evidence type="ECO:0000259" key="3">
    <source>
        <dbReference type="PROSITE" id="PS50056"/>
    </source>
</evidence>
<keyword evidence="1" id="KW-0378">Hydrolase</keyword>
<name>A0A8H5GZH6_9AGAR</name>
<dbReference type="PANTHER" id="PTHR23339">
    <property type="entry name" value="TYROSINE SPECIFIC PROTEIN PHOSPHATASE AND DUAL SPECIFICITY PROTEIN PHOSPHATASE"/>
    <property type="match status" value="1"/>
</dbReference>
<protein>
    <recommendedName>
        <fullName evidence="3">Tyrosine specific protein phosphatases domain-containing protein</fullName>
    </recommendedName>
</protein>
<accession>A0A8H5GZH6</accession>
<evidence type="ECO:0000313" key="4">
    <source>
        <dbReference type="EMBL" id="KAF5373887.1"/>
    </source>
</evidence>
<dbReference type="EMBL" id="JAACJM010000003">
    <property type="protein sequence ID" value="KAF5373887.1"/>
    <property type="molecule type" value="Genomic_DNA"/>
</dbReference>
<dbReference type="InterPro" id="IPR057023">
    <property type="entry name" value="PTP-SAK"/>
</dbReference>
<dbReference type="InterPro" id="IPR050561">
    <property type="entry name" value="PTP"/>
</dbReference>
<dbReference type="AlphaFoldDB" id="A0A8H5GZH6"/>
<feature type="domain" description="Tyrosine specific protein phosphatases" evidence="3">
    <location>
        <begin position="507"/>
        <end position="547"/>
    </location>
</feature>
<dbReference type="GO" id="GO:0016791">
    <property type="term" value="F:phosphatase activity"/>
    <property type="evidence" value="ECO:0007669"/>
    <property type="project" value="UniProtKB-ARBA"/>
</dbReference>
<comment type="caution">
    <text evidence="4">The sequence shown here is derived from an EMBL/GenBank/DDBJ whole genome shotgun (WGS) entry which is preliminary data.</text>
</comment>